<dbReference type="InterPro" id="IPR017896">
    <property type="entry name" value="4Fe4S_Fe-S-bd"/>
</dbReference>
<keyword evidence="9 14" id="KW-0560">Oxidoreductase</keyword>
<protein>
    <recommendedName>
        <fullName evidence="4 14">Indolepyruvate oxidoreductase subunit IorA</fullName>
        <shortName evidence="14">IOR</shortName>
        <ecNumber evidence="3 14">1.2.7.8</ecNumber>
    </recommendedName>
    <alternativeName>
        <fullName evidence="12 14">Indolepyruvate ferredoxin oxidoreductase subunit alpha</fullName>
    </alternativeName>
</protein>
<evidence type="ECO:0000256" key="4">
    <source>
        <dbReference type="ARBA" id="ARBA00017710"/>
    </source>
</evidence>
<dbReference type="PROSITE" id="PS00198">
    <property type="entry name" value="4FE4S_FER_1"/>
    <property type="match status" value="1"/>
</dbReference>
<evidence type="ECO:0000256" key="1">
    <source>
        <dbReference type="ARBA" id="ARBA00002995"/>
    </source>
</evidence>
<proteinExistence type="predicted"/>
<dbReference type="GO" id="GO:0043805">
    <property type="term" value="F:indolepyruvate ferredoxin oxidoreductase activity"/>
    <property type="evidence" value="ECO:0007669"/>
    <property type="project" value="UniProtKB-UniRule"/>
</dbReference>
<evidence type="ECO:0000256" key="15">
    <source>
        <dbReference type="PIRSR" id="PIRSR006439-50"/>
    </source>
</evidence>
<comment type="cofactor">
    <cofactor evidence="14 15">
        <name>[4Fe-4S] cluster</name>
        <dbReference type="ChEBI" id="CHEBI:49883"/>
    </cofactor>
    <text evidence="14 15">Binds 2 [4Fe-4S] clusters. In this family the first cluster has a non-standard and varying [4Fe-4S] binding motif CX(2)CX(2)CX(4-5)CP.</text>
</comment>
<dbReference type="Pfam" id="PF02775">
    <property type="entry name" value="TPP_enzyme_C"/>
    <property type="match status" value="1"/>
</dbReference>
<comment type="subunit">
    <text evidence="2">Heterodimer of the IorA and IorB subunits.</text>
</comment>
<dbReference type="PROSITE" id="PS51379">
    <property type="entry name" value="4FE4S_FER_2"/>
    <property type="match status" value="2"/>
</dbReference>
<evidence type="ECO:0000256" key="3">
    <source>
        <dbReference type="ARBA" id="ARBA00012812"/>
    </source>
</evidence>
<sequence length="596" mass="65847">MSEKIKLLSGNEAIARGAYEAGVQVASAYPGTPSTEVLETLAGFEDENIWCEWAPNEKVALEVAIGASLVGVRSMVAMKHVGLNVASDPLMSSSYVGVEGGFVVVVADDPGMHSSQNEQDTRNYARFAKVPLLEPSDSQEAKDFTIFAFELSEKFQCPVILRSTTRISHCKSPVKLHERKNIPRAARFIKNPERYVPVPRYGRAMRKRVEERLIALQEYANKCPHNRLIKRGNDLGIVTSGISFQYAMEEFPEASILKLGLSYPFPDKLIRDFASHFKKLIVIEELDDFLEEHIKSLGVKAEGKKYFPGVGELNPDRVAQGREKMKNRVRKKIPQKVKESYDVGSLPARPPVFCPGCPHRGLFYALSQIDCVVTGDIGCYSLAVFPPYQRMDTIICMGAGITVAQGMDKAGFRDKPLIGVVGDSTFFHSGITGLLEISYNRGISTIVILDNRVTAMTGHQDHPGTGRTLMGKKSYIAKPEDFARACGIKNVKVIDPLNLEQTLRVIKEEIKKEAPSVIVSRRACVLVGKKRENPRVVDYEACIQCGRCLKIGCPAIYKDGEGRIFIDPVLCQGCGFCAQVCPKEAIKSKDMDSTTS</sequence>
<dbReference type="AlphaFoldDB" id="A0A662D9L8"/>
<reference evidence="17 18" key="1">
    <citation type="submission" date="2018-06" db="EMBL/GenBank/DDBJ databases">
        <title>Extensive metabolic versatility and redundancy in microbially diverse, dynamic hydrothermal sediments.</title>
        <authorList>
            <person name="Dombrowski N."/>
            <person name="Teske A."/>
            <person name="Baker B.J."/>
        </authorList>
    </citation>
    <scope>NUCLEOTIDE SEQUENCE [LARGE SCALE GENOMIC DNA]</scope>
    <source>
        <strain evidence="17">B3_G15</strain>
    </source>
</reference>
<name>A0A662D9L8_UNCAE</name>
<feature type="domain" description="4Fe-4S ferredoxin-type" evidence="16">
    <location>
        <begin position="562"/>
        <end position="591"/>
    </location>
</feature>
<dbReference type="InterPro" id="IPR011766">
    <property type="entry name" value="TPP_enzyme_TPP-bd"/>
</dbReference>
<dbReference type="PIRSF" id="PIRSF006439">
    <property type="entry name" value="Indolepyruvate_ferr_oxidored"/>
    <property type="match status" value="1"/>
</dbReference>
<comment type="function">
    <text evidence="1 14">Catalyzes the ferredoxin-dependent oxidative decarboxylation of arylpyruvates.</text>
</comment>
<dbReference type="Gene3D" id="3.40.50.970">
    <property type="match status" value="2"/>
</dbReference>
<feature type="binding site" evidence="15">
    <location>
        <position position="553"/>
    </location>
    <ligand>
        <name>[4Fe-4S] cluster</name>
        <dbReference type="ChEBI" id="CHEBI:49883"/>
        <label>2</label>
    </ligand>
</feature>
<dbReference type="GO" id="GO:0046872">
    <property type="term" value="F:metal ion binding"/>
    <property type="evidence" value="ECO:0007669"/>
    <property type="project" value="UniProtKB-UniRule"/>
</dbReference>
<comment type="caution">
    <text evidence="17">The sequence shown here is derived from an EMBL/GenBank/DDBJ whole genome shotgun (WGS) entry which is preliminary data.</text>
</comment>
<dbReference type="InterPro" id="IPR002880">
    <property type="entry name" value="Pyrv_Fd/Flavodoxin_OxRdtase_N"/>
</dbReference>
<gene>
    <name evidence="17" type="primary">iorA</name>
    <name evidence="17" type="ORF">DRJ04_08800</name>
</gene>
<evidence type="ECO:0000256" key="14">
    <source>
        <dbReference type="PIRNR" id="PIRNR006439"/>
    </source>
</evidence>
<dbReference type="PANTHER" id="PTHR43710:SF5">
    <property type="entry name" value="INDOLEPYRUVATE FERREDOXIN OXIDOREDUCTASE ALPHA SUBUNIT"/>
    <property type="match status" value="1"/>
</dbReference>
<dbReference type="GO" id="GO:0051539">
    <property type="term" value="F:4 iron, 4 sulfur cluster binding"/>
    <property type="evidence" value="ECO:0007669"/>
    <property type="project" value="UniProtKB-UniRule"/>
</dbReference>
<dbReference type="Proteomes" id="UP000280417">
    <property type="component" value="Unassembled WGS sequence"/>
</dbReference>
<evidence type="ECO:0000259" key="16">
    <source>
        <dbReference type="PROSITE" id="PS51379"/>
    </source>
</evidence>
<dbReference type="CDD" id="cd02008">
    <property type="entry name" value="TPP_IOR_alpha"/>
    <property type="match status" value="1"/>
</dbReference>
<evidence type="ECO:0000256" key="5">
    <source>
        <dbReference type="ARBA" id="ARBA00022448"/>
    </source>
</evidence>
<evidence type="ECO:0000256" key="7">
    <source>
        <dbReference type="ARBA" id="ARBA00022723"/>
    </source>
</evidence>
<dbReference type="InterPro" id="IPR045025">
    <property type="entry name" value="HACL1-like"/>
</dbReference>
<feature type="binding site" evidence="15">
    <location>
        <position position="577"/>
    </location>
    <ligand>
        <name>[4Fe-4S] cluster</name>
        <dbReference type="ChEBI" id="CHEBI:49883"/>
        <label>2</label>
    </ligand>
</feature>
<dbReference type="SUPFAM" id="SSF54862">
    <property type="entry name" value="4Fe-4S ferredoxins"/>
    <property type="match status" value="1"/>
</dbReference>
<evidence type="ECO:0000256" key="9">
    <source>
        <dbReference type="ARBA" id="ARBA00023002"/>
    </source>
</evidence>
<dbReference type="InterPro" id="IPR009014">
    <property type="entry name" value="Transketo_C/PFOR_II"/>
</dbReference>
<keyword evidence="17" id="KW-0670">Pyruvate</keyword>
<feature type="domain" description="4Fe-4S ferredoxin-type" evidence="16">
    <location>
        <begin position="533"/>
        <end position="561"/>
    </location>
</feature>
<organism evidence="17 18">
    <name type="scientific">Aerophobetes bacterium</name>
    <dbReference type="NCBI Taxonomy" id="2030807"/>
    <lineage>
        <taxon>Bacteria</taxon>
        <taxon>Candidatus Aerophobota</taxon>
    </lineage>
</organism>
<feature type="binding site" evidence="15">
    <location>
        <position position="571"/>
    </location>
    <ligand>
        <name>[4Fe-4S] cluster</name>
        <dbReference type="ChEBI" id="CHEBI:49883"/>
        <label>2</label>
    </ligand>
</feature>
<accession>A0A662D9L8</accession>
<dbReference type="NCBIfam" id="TIGR03336">
    <property type="entry name" value="IOR_alpha"/>
    <property type="match status" value="1"/>
</dbReference>
<dbReference type="SUPFAM" id="SSF52518">
    <property type="entry name" value="Thiamin diphosphate-binding fold (THDP-binding)"/>
    <property type="match status" value="2"/>
</dbReference>
<dbReference type="FunFam" id="3.40.50.970:FF:000039">
    <property type="entry name" value="Indolepyruvate oxidoreductase subunit IorA"/>
    <property type="match status" value="1"/>
</dbReference>
<feature type="binding site" evidence="15">
    <location>
        <position position="574"/>
    </location>
    <ligand>
        <name>[4Fe-4S] cluster</name>
        <dbReference type="ChEBI" id="CHEBI:49883"/>
        <label>2</label>
    </ligand>
</feature>
<evidence type="ECO:0000256" key="13">
    <source>
        <dbReference type="ARBA" id="ARBA00048332"/>
    </source>
</evidence>
<comment type="catalytic activity">
    <reaction evidence="13 14">
        <text>indole-3-pyruvate + 2 oxidized [2Fe-2S]-[ferredoxin] + CoA = (indol-3-yl)acetyl-CoA + 2 reduced [2Fe-2S]-[ferredoxin] + CO2 + H(+)</text>
        <dbReference type="Rhea" id="RHEA:12645"/>
        <dbReference type="Rhea" id="RHEA-COMP:10000"/>
        <dbReference type="Rhea" id="RHEA-COMP:10001"/>
        <dbReference type="ChEBI" id="CHEBI:15378"/>
        <dbReference type="ChEBI" id="CHEBI:16526"/>
        <dbReference type="ChEBI" id="CHEBI:17640"/>
        <dbReference type="ChEBI" id="CHEBI:33737"/>
        <dbReference type="ChEBI" id="CHEBI:33738"/>
        <dbReference type="ChEBI" id="CHEBI:57271"/>
        <dbReference type="ChEBI" id="CHEBI:57287"/>
        <dbReference type="EC" id="1.2.7.8"/>
    </reaction>
</comment>
<keyword evidence="7 14" id="KW-0479">Metal-binding</keyword>
<keyword evidence="5 14" id="KW-0813">Transport</keyword>
<evidence type="ECO:0000256" key="6">
    <source>
        <dbReference type="ARBA" id="ARBA00022485"/>
    </source>
</evidence>
<feature type="binding site" evidence="15">
    <location>
        <position position="545"/>
    </location>
    <ligand>
        <name>[4Fe-4S] cluster</name>
        <dbReference type="ChEBI" id="CHEBI:49883"/>
        <label>1</label>
    </ligand>
</feature>
<evidence type="ECO:0000256" key="12">
    <source>
        <dbReference type="ARBA" id="ARBA00030514"/>
    </source>
</evidence>
<dbReference type="CDD" id="cd07034">
    <property type="entry name" value="TPP_PYR_PFOR_IOR-alpha_like"/>
    <property type="match status" value="1"/>
</dbReference>
<dbReference type="PANTHER" id="PTHR43710">
    <property type="entry name" value="2-HYDROXYACYL-COA LYASE"/>
    <property type="match status" value="1"/>
</dbReference>
<evidence type="ECO:0000313" key="18">
    <source>
        <dbReference type="Proteomes" id="UP000280417"/>
    </source>
</evidence>
<feature type="binding site" evidence="15">
    <location>
        <position position="542"/>
    </location>
    <ligand>
        <name>[4Fe-4S] cluster</name>
        <dbReference type="ChEBI" id="CHEBI:49883"/>
        <label>1</label>
    </ligand>
</feature>
<evidence type="ECO:0000256" key="10">
    <source>
        <dbReference type="ARBA" id="ARBA00023004"/>
    </source>
</evidence>
<dbReference type="GO" id="GO:0030976">
    <property type="term" value="F:thiamine pyrophosphate binding"/>
    <property type="evidence" value="ECO:0007669"/>
    <property type="project" value="InterPro"/>
</dbReference>
<dbReference type="EC" id="1.2.7.8" evidence="3 14"/>
<evidence type="ECO:0000256" key="8">
    <source>
        <dbReference type="ARBA" id="ARBA00022982"/>
    </source>
</evidence>
<feature type="binding site" evidence="15">
    <location>
        <position position="581"/>
    </location>
    <ligand>
        <name>[4Fe-4S] cluster</name>
        <dbReference type="ChEBI" id="CHEBI:49883"/>
        <label>1</label>
    </ligand>
</feature>
<evidence type="ECO:0000256" key="11">
    <source>
        <dbReference type="ARBA" id="ARBA00023014"/>
    </source>
</evidence>
<feature type="binding site" evidence="15">
    <location>
        <position position="548"/>
    </location>
    <ligand>
        <name>[4Fe-4S] cluster</name>
        <dbReference type="ChEBI" id="CHEBI:49883"/>
        <label>1</label>
    </ligand>
</feature>
<dbReference type="Gene3D" id="3.30.70.20">
    <property type="match status" value="1"/>
</dbReference>
<keyword evidence="6 14" id="KW-0004">4Fe-4S</keyword>
<dbReference type="Pfam" id="PF01855">
    <property type="entry name" value="POR_N"/>
    <property type="match status" value="1"/>
</dbReference>
<evidence type="ECO:0000256" key="2">
    <source>
        <dbReference type="ARBA" id="ARBA00011238"/>
    </source>
</evidence>
<dbReference type="Pfam" id="PF00037">
    <property type="entry name" value="Fer4"/>
    <property type="match status" value="1"/>
</dbReference>
<dbReference type="InterPro" id="IPR017900">
    <property type="entry name" value="4Fe4S_Fe_S_CS"/>
</dbReference>
<dbReference type="SUPFAM" id="SSF52922">
    <property type="entry name" value="TK C-terminal domain-like"/>
    <property type="match status" value="1"/>
</dbReference>
<keyword evidence="10 14" id="KW-0408">Iron</keyword>
<keyword evidence="11 14" id="KW-0411">Iron-sulfur</keyword>
<evidence type="ECO:0000313" key="17">
    <source>
        <dbReference type="EMBL" id="RLE11043.1"/>
    </source>
</evidence>
<dbReference type="EMBL" id="QMQA01000295">
    <property type="protein sequence ID" value="RLE11043.1"/>
    <property type="molecule type" value="Genomic_DNA"/>
</dbReference>
<dbReference type="InterPro" id="IPR017721">
    <property type="entry name" value="IorA"/>
</dbReference>
<keyword evidence="8 14" id="KW-0249">Electron transport</keyword>
<dbReference type="InterPro" id="IPR029061">
    <property type="entry name" value="THDP-binding"/>
</dbReference>